<evidence type="ECO:0000313" key="3">
    <source>
        <dbReference type="Proteomes" id="UP000396862"/>
    </source>
</evidence>
<evidence type="ECO:0000256" key="1">
    <source>
        <dbReference type="ARBA" id="ARBA00047473"/>
    </source>
</evidence>
<proteinExistence type="predicted"/>
<dbReference type="EMBL" id="BLAU01000001">
    <property type="protein sequence ID" value="GET21588.1"/>
    <property type="molecule type" value="Genomic_DNA"/>
</dbReference>
<organism evidence="2 3">
    <name type="scientific">Prolixibacter denitrificans</name>
    <dbReference type="NCBI Taxonomy" id="1541063"/>
    <lineage>
        <taxon>Bacteria</taxon>
        <taxon>Pseudomonadati</taxon>
        <taxon>Bacteroidota</taxon>
        <taxon>Bacteroidia</taxon>
        <taxon>Marinilabiliales</taxon>
        <taxon>Prolixibacteraceae</taxon>
        <taxon>Prolixibacter</taxon>
    </lineage>
</organism>
<dbReference type="PANTHER" id="PTHR11374">
    <property type="entry name" value="UDP-GLUCOSE DEHYDROGENASE/UDP-MANNAC DEHYDROGENASE"/>
    <property type="match status" value="1"/>
</dbReference>
<dbReference type="RefSeq" id="WP_174821587.1">
    <property type="nucleotide sequence ID" value="NZ_BLAU01000001.1"/>
</dbReference>
<name>A0ABQ0ZJR6_9BACT</name>
<gene>
    <name evidence="2" type="ORF">JCM18694_18340</name>
</gene>
<sequence length="54" mass="6436">MGRNEVRRSQFRTYNWTKIYEAMRKPAFVFDGRNILDRKELQNIGFELKGIGKG</sequence>
<comment type="caution">
    <text evidence="2">The sequence shown here is derived from an EMBL/GenBank/DDBJ whole genome shotgun (WGS) entry which is preliminary data.</text>
</comment>
<dbReference type="PANTHER" id="PTHR11374:SF3">
    <property type="entry name" value="UDP-GLUCOSE 6-DEHYDROGENASE"/>
    <property type="match status" value="1"/>
</dbReference>
<evidence type="ECO:0000313" key="2">
    <source>
        <dbReference type="EMBL" id="GET21588.1"/>
    </source>
</evidence>
<dbReference type="InterPro" id="IPR036220">
    <property type="entry name" value="UDP-Glc/GDP-Man_DH_C_sf"/>
</dbReference>
<dbReference type="Gene3D" id="3.40.50.720">
    <property type="entry name" value="NAD(P)-binding Rossmann-like Domain"/>
    <property type="match status" value="1"/>
</dbReference>
<keyword evidence="3" id="KW-1185">Reference proteome</keyword>
<dbReference type="InterPro" id="IPR028356">
    <property type="entry name" value="UDPglc_DH_euk"/>
</dbReference>
<dbReference type="SUPFAM" id="SSF52413">
    <property type="entry name" value="UDP-glucose/GDP-mannose dehydrogenase C-terminal domain"/>
    <property type="match status" value="1"/>
</dbReference>
<dbReference type="Proteomes" id="UP000396862">
    <property type="component" value="Unassembled WGS sequence"/>
</dbReference>
<reference evidence="2 3" key="1">
    <citation type="submission" date="2019-10" db="EMBL/GenBank/DDBJ databases">
        <title>Prolixibacter strains distinguished by the presence of nitrate reductase genes were adept at nitrate-dependent anaerobic corrosion of metallic iron and carbon steel.</title>
        <authorList>
            <person name="Iino T."/>
            <person name="Shono N."/>
            <person name="Ito K."/>
            <person name="Nakamura R."/>
            <person name="Sueoka K."/>
            <person name="Harayama S."/>
            <person name="Ohkuma M."/>
        </authorList>
    </citation>
    <scope>NUCLEOTIDE SEQUENCE [LARGE SCALE GENOMIC DNA]</scope>
    <source>
        <strain evidence="2 3">MIC1-1</strain>
    </source>
</reference>
<accession>A0ABQ0ZJR6</accession>
<comment type="catalytic activity">
    <reaction evidence="1">
        <text>UDP-alpha-D-glucose + 2 NAD(+) + H2O = UDP-alpha-D-glucuronate + 2 NADH + 3 H(+)</text>
        <dbReference type="Rhea" id="RHEA:23596"/>
        <dbReference type="ChEBI" id="CHEBI:15377"/>
        <dbReference type="ChEBI" id="CHEBI:15378"/>
        <dbReference type="ChEBI" id="CHEBI:57540"/>
        <dbReference type="ChEBI" id="CHEBI:57945"/>
        <dbReference type="ChEBI" id="CHEBI:58052"/>
        <dbReference type="ChEBI" id="CHEBI:58885"/>
        <dbReference type="EC" id="1.1.1.22"/>
    </reaction>
</comment>
<protein>
    <recommendedName>
        <fullName evidence="4">UDP-glucose/GDP-mannose dehydrogenase family protein</fullName>
    </recommendedName>
</protein>
<evidence type="ECO:0008006" key="4">
    <source>
        <dbReference type="Google" id="ProtNLM"/>
    </source>
</evidence>